<name>A0A6C0FJS1_9ZZZZ</name>
<protein>
    <submittedName>
        <fullName evidence="2">Uncharacterized protein</fullName>
    </submittedName>
</protein>
<accession>A0A6C0FJS1</accession>
<organism evidence="2">
    <name type="scientific">viral metagenome</name>
    <dbReference type="NCBI Taxonomy" id="1070528"/>
    <lineage>
        <taxon>unclassified sequences</taxon>
        <taxon>metagenomes</taxon>
        <taxon>organismal metagenomes</taxon>
    </lineage>
</organism>
<keyword evidence="1" id="KW-1133">Transmembrane helix</keyword>
<keyword evidence="1" id="KW-0472">Membrane</keyword>
<sequence length="179" mass="20216">MSSIMENYKPALFYRQKAYDIEQTFVVVLSNIVSAYIAHKLNPIWGPYEVRYNRELQKVHKTQADIFSLSNDVDSAIAAIDEEIDKYIREINEQKKIEEKLNGYLKGLEEDNPGAAGLRKGMTDTYKIQYASNFFLVLGILFGAYILIYIFGKGIMNGETTPLANSIPTVELPSVSTST</sequence>
<dbReference type="EMBL" id="MN738836">
    <property type="protein sequence ID" value="QHT38885.1"/>
    <property type="molecule type" value="Genomic_DNA"/>
</dbReference>
<reference evidence="2" key="1">
    <citation type="journal article" date="2020" name="Nature">
        <title>Giant virus diversity and host interactions through global metagenomics.</title>
        <authorList>
            <person name="Schulz F."/>
            <person name="Roux S."/>
            <person name="Paez-Espino D."/>
            <person name="Jungbluth S."/>
            <person name="Walsh D.A."/>
            <person name="Denef V.J."/>
            <person name="McMahon K.D."/>
            <person name="Konstantinidis K.T."/>
            <person name="Eloe-Fadrosh E.A."/>
            <person name="Kyrpides N.C."/>
            <person name="Woyke T."/>
        </authorList>
    </citation>
    <scope>NUCLEOTIDE SEQUENCE</scope>
    <source>
        <strain evidence="2">GVMAG-S-ERX556106-38</strain>
    </source>
</reference>
<dbReference type="AlphaFoldDB" id="A0A6C0FJS1"/>
<evidence type="ECO:0000256" key="1">
    <source>
        <dbReference type="SAM" id="Phobius"/>
    </source>
</evidence>
<evidence type="ECO:0000313" key="2">
    <source>
        <dbReference type="EMBL" id="QHT38885.1"/>
    </source>
</evidence>
<feature type="transmembrane region" description="Helical" evidence="1">
    <location>
        <begin position="130"/>
        <end position="152"/>
    </location>
</feature>
<proteinExistence type="predicted"/>
<keyword evidence="1" id="KW-0812">Transmembrane</keyword>